<dbReference type="Proteomes" id="UP001589610">
    <property type="component" value="Unassembled WGS sequence"/>
</dbReference>
<dbReference type="RefSeq" id="WP_344747109.1">
    <property type="nucleotide sequence ID" value="NZ_BAAAWW010000117.1"/>
</dbReference>
<dbReference type="EMBL" id="JBHMBS010000031">
    <property type="protein sequence ID" value="MFB9681193.1"/>
    <property type="molecule type" value="Genomic_DNA"/>
</dbReference>
<evidence type="ECO:0000313" key="2">
    <source>
        <dbReference type="Proteomes" id="UP001589610"/>
    </source>
</evidence>
<evidence type="ECO:0000313" key="1">
    <source>
        <dbReference type="EMBL" id="MFB9681193.1"/>
    </source>
</evidence>
<comment type="caution">
    <text evidence="1">The sequence shown here is derived from an EMBL/GenBank/DDBJ whole genome shotgun (WGS) entry which is preliminary data.</text>
</comment>
<proteinExistence type="predicted"/>
<reference evidence="1 2" key="1">
    <citation type="submission" date="2024-09" db="EMBL/GenBank/DDBJ databases">
        <authorList>
            <person name="Sun Q."/>
            <person name="Mori K."/>
        </authorList>
    </citation>
    <scope>NUCLEOTIDE SEQUENCE [LARGE SCALE GENOMIC DNA]</scope>
    <source>
        <strain evidence="1 2">JCM 3028</strain>
    </source>
</reference>
<accession>A0ABV5TQ13</accession>
<keyword evidence="2" id="KW-1185">Reference proteome</keyword>
<protein>
    <submittedName>
        <fullName evidence="1">Glycine-rich domain-containing protein</fullName>
    </submittedName>
</protein>
<gene>
    <name evidence="1" type="ORF">ACFFRH_37435</name>
</gene>
<sequence length="160" mass="16901">MTLILDRAATTPRTLISPALFVRLTARIAVDHPEHAHQADIIMEQALAFLATCAANPGAGLGPSDTVDIGWHTFILYTPEYAEFCQRIAGRFIHHNPDDNPADSGTGNSLADTIKAMEAAGYRVDPVVWPTSADCSSGGGGKCNQCYAGCTDSPKKTAVG</sequence>
<organism evidence="1 2">
    <name type="scientific">Streptosporangium vulgare</name>
    <dbReference type="NCBI Taxonomy" id="46190"/>
    <lineage>
        <taxon>Bacteria</taxon>
        <taxon>Bacillati</taxon>
        <taxon>Actinomycetota</taxon>
        <taxon>Actinomycetes</taxon>
        <taxon>Streptosporangiales</taxon>
        <taxon>Streptosporangiaceae</taxon>
        <taxon>Streptosporangium</taxon>
    </lineage>
</organism>
<name>A0ABV5TQ13_9ACTN</name>